<keyword evidence="3" id="KW-1185">Reference proteome</keyword>
<evidence type="ECO:0000313" key="3">
    <source>
        <dbReference type="Proteomes" id="UP001162483"/>
    </source>
</evidence>
<evidence type="ECO:0000313" key="2">
    <source>
        <dbReference type="EMBL" id="CAI9594799.1"/>
    </source>
</evidence>
<feature type="non-terminal residue" evidence="2">
    <location>
        <position position="82"/>
    </location>
</feature>
<feature type="transmembrane region" description="Helical" evidence="1">
    <location>
        <begin position="15"/>
        <end position="34"/>
    </location>
</feature>
<name>A0ABN9FE11_9NEOB</name>
<dbReference type="Proteomes" id="UP001162483">
    <property type="component" value="Unassembled WGS sequence"/>
</dbReference>
<sequence length="82" mass="8836">MALGRKGSTSGEIKGLSVCCVCCFTVLSVCVLLCKHDALYCSAMQSNTKQHAGDDRRDLRCLHTDLFPVSDTRRSPGAGEKS</sequence>
<protein>
    <recommendedName>
        <fullName evidence="4">Secreted protein</fullName>
    </recommendedName>
</protein>
<organism evidence="2 3">
    <name type="scientific">Staurois parvus</name>
    <dbReference type="NCBI Taxonomy" id="386267"/>
    <lineage>
        <taxon>Eukaryota</taxon>
        <taxon>Metazoa</taxon>
        <taxon>Chordata</taxon>
        <taxon>Craniata</taxon>
        <taxon>Vertebrata</taxon>
        <taxon>Euteleostomi</taxon>
        <taxon>Amphibia</taxon>
        <taxon>Batrachia</taxon>
        <taxon>Anura</taxon>
        <taxon>Neobatrachia</taxon>
        <taxon>Ranoidea</taxon>
        <taxon>Ranidae</taxon>
        <taxon>Staurois</taxon>
    </lineage>
</organism>
<reference evidence="2" key="1">
    <citation type="submission" date="2023-05" db="EMBL/GenBank/DDBJ databases">
        <authorList>
            <person name="Stuckert A."/>
        </authorList>
    </citation>
    <scope>NUCLEOTIDE SEQUENCE</scope>
</reference>
<keyword evidence="1" id="KW-1133">Transmembrane helix</keyword>
<keyword evidence="1" id="KW-0812">Transmembrane</keyword>
<accession>A0ABN9FE11</accession>
<gene>
    <name evidence="2" type="ORF">SPARVUS_LOCUS11797539</name>
</gene>
<comment type="caution">
    <text evidence="2">The sequence shown here is derived from an EMBL/GenBank/DDBJ whole genome shotgun (WGS) entry which is preliminary data.</text>
</comment>
<evidence type="ECO:0000256" key="1">
    <source>
        <dbReference type="SAM" id="Phobius"/>
    </source>
</evidence>
<proteinExistence type="predicted"/>
<evidence type="ECO:0008006" key="4">
    <source>
        <dbReference type="Google" id="ProtNLM"/>
    </source>
</evidence>
<keyword evidence="1" id="KW-0472">Membrane</keyword>
<dbReference type="EMBL" id="CATNWA010016711">
    <property type="protein sequence ID" value="CAI9594799.1"/>
    <property type="molecule type" value="Genomic_DNA"/>
</dbReference>